<accession>A0ABY4JQK6</accession>
<dbReference type="PROSITE" id="PS51257">
    <property type="entry name" value="PROKAR_LIPOPROTEIN"/>
    <property type="match status" value="1"/>
</dbReference>
<dbReference type="NCBIfam" id="NF045728">
    <property type="entry name" value="glycosyl_F510_1955"/>
    <property type="match status" value="1"/>
</dbReference>
<gene>
    <name evidence="1" type="ORF">MY490_09905</name>
</gene>
<organism evidence="1 2">
    <name type="scientific">Gottfriedia acidiceleris</name>
    <dbReference type="NCBI Taxonomy" id="371036"/>
    <lineage>
        <taxon>Bacteria</taxon>
        <taxon>Bacillati</taxon>
        <taxon>Bacillota</taxon>
        <taxon>Bacilli</taxon>
        <taxon>Bacillales</taxon>
        <taxon>Bacillaceae</taxon>
        <taxon>Gottfriedia</taxon>
    </lineage>
</organism>
<dbReference type="InterPro" id="IPR015943">
    <property type="entry name" value="WD40/YVTN_repeat-like_dom_sf"/>
</dbReference>
<dbReference type="SUPFAM" id="SSF110296">
    <property type="entry name" value="Oligoxyloglucan reducing end-specific cellobiohydrolase"/>
    <property type="match status" value="1"/>
</dbReference>
<dbReference type="EMBL" id="CP096034">
    <property type="protein sequence ID" value="UPM56119.1"/>
    <property type="molecule type" value="Genomic_DNA"/>
</dbReference>
<dbReference type="RefSeq" id="WP_248269034.1">
    <property type="nucleotide sequence ID" value="NZ_CP096034.1"/>
</dbReference>
<reference evidence="1 2" key="1">
    <citation type="submission" date="2022-04" db="EMBL/GenBank/DDBJ databases">
        <title>Mechanism of arsenic methylation and mitigation arsenic toxicity by Bacillus sp. LH14 from an Arsenic-Contaminated Paddy Soil.</title>
        <authorList>
            <person name="Wang D."/>
        </authorList>
    </citation>
    <scope>NUCLEOTIDE SEQUENCE [LARGE SCALE GENOMIC DNA]</scope>
    <source>
        <strain evidence="1 2">LH14</strain>
    </source>
</reference>
<sequence>MQPFKIVSSIIITSLFLSACSSSNLPEVKKENRKEINKQISVQLTSFYKPIKQPEIDHIHGIGYTGNIEGLTVATHHGLKVFSNNKWYETKDNNHDYMGFQAISNGFYSSGHPEEGSNLKNPLGLLRSTDGGKTIETIDFYGMSDFHNLAVGYNSHSVLLFNQEKNDRLDSGFYFSEGIGKQWKKIIPIGLPNSLISFSIHTDDTSIIAMNTKEGLYLSKDKGNNFVNITPNYEVTASTFTTYYLYYAFKREDKNYLGIYDLSTKKLTEKVLPEIDAKDMISFLTVQYNNEDNITFSTMNSLVYTSSNQGNTWIKLN</sequence>
<evidence type="ECO:0000313" key="1">
    <source>
        <dbReference type="EMBL" id="UPM56119.1"/>
    </source>
</evidence>
<dbReference type="Proteomes" id="UP000830639">
    <property type="component" value="Chromosome"/>
</dbReference>
<protein>
    <submittedName>
        <fullName evidence="1">VPS10, VPS10 domain protein</fullName>
    </submittedName>
</protein>
<proteinExistence type="predicted"/>
<dbReference type="InterPro" id="IPR054817">
    <property type="entry name" value="Glycosyl_F510_1955-like"/>
</dbReference>
<name>A0ABY4JQK6_9BACI</name>
<evidence type="ECO:0000313" key="2">
    <source>
        <dbReference type="Proteomes" id="UP000830639"/>
    </source>
</evidence>
<dbReference type="Gene3D" id="2.130.10.10">
    <property type="entry name" value="YVTN repeat-like/Quinoprotein amine dehydrogenase"/>
    <property type="match status" value="1"/>
</dbReference>
<keyword evidence="2" id="KW-1185">Reference proteome</keyword>